<gene>
    <name evidence="4" type="ORF">UCDDS831_g09268</name>
</gene>
<evidence type="ECO:0000313" key="4">
    <source>
        <dbReference type="EMBL" id="KKY13148.1"/>
    </source>
</evidence>
<feature type="domain" description="Peptidase A1" evidence="3">
    <location>
        <begin position="1"/>
        <end position="203"/>
    </location>
</feature>
<dbReference type="InterPro" id="IPR021109">
    <property type="entry name" value="Peptidase_aspartic_dom_sf"/>
</dbReference>
<comment type="caution">
    <text evidence="4">The sequence shown here is derived from an EMBL/GenBank/DDBJ whole genome shotgun (WGS) entry which is preliminary data.</text>
</comment>
<organism evidence="4 5">
    <name type="scientific">Diplodia seriata</name>
    <dbReference type="NCBI Taxonomy" id="420778"/>
    <lineage>
        <taxon>Eukaryota</taxon>
        <taxon>Fungi</taxon>
        <taxon>Dikarya</taxon>
        <taxon>Ascomycota</taxon>
        <taxon>Pezizomycotina</taxon>
        <taxon>Dothideomycetes</taxon>
        <taxon>Dothideomycetes incertae sedis</taxon>
        <taxon>Botryosphaeriales</taxon>
        <taxon>Botryosphaeriaceae</taxon>
        <taxon>Diplodia</taxon>
    </lineage>
</organism>
<feature type="region of interest" description="Disordered" evidence="1">
    <location>
        <begin position="283"/>
        <end position="323"/>
    </location>
</feature>
<evidence type="ECO:0000313" key="5">
    <source>
        <dbReference type="Proteomes" id="UP000034182"/>
    </source>
</evidence>
<reference evidence="4 5" key="1">
    <citation type="submission" date="2015-03" db="EMBL/GenBank/DDBJ databases">
        <authorList>
            <person name="Morales-Cruz A."/>
            <person name="Amrine K.C."/>
            <person name="Cantu D."/>
        </authorList>
    </citation>
    <scope>NUCLEOTIDE SEQUENCE [LARGE SCALE GENOMIC DNA]</scope>
    <source>
        <strain evidence="4">DS831</strain>
    </source>
</reference>
<sequence>MNRPQTSFLQSLKDANNISSSENFFGSLVLGGYDSARFDNKSQITVPFNGDDEKDLTIQVNTISTNISSDPLTTAAMNLVIDSTIPYLYLPESSYQLFEKAFGLEWNDTVELYLINETHYDNLVKQSAELKFNVGTINTTEIVFPIAAFLLTASFPLLGDDSSTSYYFPIKRTNDKETFTLGRAFLQEAYIIYDYERSFFTLAPCTWPSDTAASPPSAPTIIPSVNETSSHDSDNNNHNTTNDTAGLSAAAIAGAAIGGIVAGLLLATLLACIWLRRRRRLHSRRPSHSTSASTTKFPPFSPHTRHSSLTTLPPQSPRPRSGSRLIASFFRNPWASLSTEDEHVVYELAVDPSAPTPAERAAGEHKRQLSSELDAEVCAVHEMFQPKAEDVRSEMPGDGPLPTYESE</sequence>
<keyword evidence="2" id="KW-1133">Transmembrane helix</keyword>
<feature type="transmembrane region" description="Helical" evidence="2">
    <location>
        <begin position="247"/>
        <end position="275"/>
    </location>
</feature>
<feature type="region of interest" description="Disordered" evidence="1">
    <location>
        <begin position="214"/>
        <end position="242"/>
    </location>
</feature>
<accession>A0A0G2FMG4</accession>
<dbReference type="EMBL" id="LAQI01000401">
    <property type="protein sequence ID" value="KKY13148.1"/>
    <property type="molecule type" value="Genomic_DNA"/>
</dbReference>
<evidence type="ECO:0000259" key="3">
    <source>
        <dbReference type="PROSITE" id="PS51767"/>
    </source>
</evidence>
<dbReference type="Pfam" id="PF00026">
    <property type="entry name" value="Asp"/>
    <property type="match status" value="1"/>
</dbReference>
<proteinExistence type="predicted"/>
<feature type="region of interest" description="Disordered" evidence="1">
    <location>
        <begin position="388"/>
        <end position="407"/>
    </location>
</feature>
<dbReference type="Proteomes" id="UP000034182">
    <property type="component" value="Unassembled WGS sequence"/>
</dbReference>
<reference evidence="4 5" key="2">
    <citation type="submission" date="2015-05" db="EMBL/GenBank/DDBJ databases">
        <title>Distinctive expansion of gene families associated with plant cell wall degradation and secondary metabolism in the genomes of grapevine trunk pathogens.</title>
        <authorList>
            <person name="Lawrence D.P."/>
            <person name="Travadon R."/>
            <person name="Rolshausen P.E."/>
            <person name="Baumgartner K."/>
        </authorList>
    </citation>
    <scope>NUCLEOTIDE SEQUENCE [LARGE SCALE GENOMIC DNA]</scope>
    <source>
        <strain evidence="4">DS831</strain>
    </source>
</reference>
<keyword evidence="2" id="KW-0472">Membrane</keyword>
<name>A0A0G2FMG4_9PEZI</name>
<dbReference type="Gene3D" id="2.40.70.10">
    <property type="entry name" value="Acid Proteases"/>
    <property type="match status" value="1"/>
</dbReference>
<dbReference type="SUPFAM" id="SSF50630">
    <property type="entry name" value="Acid proteases"/>
    <property type="match status" value="1"/>
</dbReference>
<keyword evidence="2" id="KW-0812">Transmembrane</keyword>
<dbReference type="AlphaFoldDB" id="A0A0G2FMG4"/>
<protein>
    <submittedName>
        <fullName evidence="4">Putative peptidase a1</fullName>
    </submittedName>
</protein>
<dbReference type="InterPro" id="IPR033121">
    <property type="entry name" value="PEPTIDASE_A1"/>
</dbReference>
<evidence type="ECO:0000256" key="1">
    <source>
        <dbReference type="SAM" id="MobiDB-lite"/>
    </source>
</evidence>
<dbReference type="PROSITE" id="PS51767">
    <property type="entry name" value="PEPTIDASE_A1"/>
    <property type="match status" value="1"/>
</dbReference>
<evidence type="ECO:0000256" key="2">
    <source>
        <dbReference type="SAM" id="Phobius"/>
    </source>
</evidence>
<feature type="compositionally biased region" description="Low complexity" evidence="1">
    <location>
        <begin position="214"/>
        <end position="224"/>
    </location>
</feature>